<dbReference type="Pfam" id="PF00107">
    <property type="entry name" value="ADH_zinc_N"/>
    <property type="match status" value="1"/>
</dbReference>
<protein>
    <submittedName>
        <fullName evidence="4">NADPH:quinone reductase-like Zn-dependent oxidoreductase</fullName>
    </submittedName>
</protein>
<dbReference type="RefSeq" id="WP_110062936.1">
    <property type="nucleotide sequence ID" value="NZ_QGTW01000001.1"/>
</dbReference>
<dbReference type="Proteomes" id="UP000247150">
    <property type="component" value="Unassembled WGS sequence"/>
</dbReference>
<organism evidence="4 5">
    <name type="scientific">Cytobacillus oceanisediminis</name>
    <dbReference type="NCBI Taxonomy" id="665099"/>
    <lineage>
        <taxon>Bacteria</taxon>
        <taxon>Bacillati</taxon>
        <taxon>Bacillota</taxon>
        <taxon>Bacilli</taxon>
        <taxon>Bacillales</taxon>
        <taxon>Bacillaceae</taxon>
        <taxon>Cytobacillus</taxon>
    </lineage>
</organism>
<keyword evidence="1" id="KW-0521">NADP</keyword>
<dbReference type="AlphaFoldDB" id="A0A2V3A4Z6"/>
<dbReference type="PANTHER" id="PTHR48106:SF13">
    <property type="entry name" value="QUINONE OXIDOREDUCTASE-RELATED"/>
    <property type="match status" value="1"/>
</dbReference>
<dbReference type="GO" id="GO:0008270">
    <property type="term" value="F:zinc ion binding"/>
    <property type="evidence" value="ECO:0007669"/>
    <property type="project" value="InterPro"/>
</dbReference>
<dbReference type="Gene3D" id="3.40.50.720">
    <property type="entry name" value="NAD(P)-binding Rossmann-like Domain"/>
    <property type="match status" value="1"/>
</dbReference>
<gene>
    <name evidence="4" type="ORF">DFO73_101217</name>
</gene>
<comment type="caution">
    <text evidence="4">The sequence shown here is derived from an EMBL/GenBank/DDBJ whole genome shotgun (WGS) entry which is preliminary data.</text>
</comment>
<name>A0A2V3A4Z6_9BACI</name>
<evidence type="ECO:0000313" key="5">
    <source>
        <dbReference type="Proteomes" id="UP000247150"/>
    </source>
</evidence>
<dbReference type="InterPro" id="IPR013154">
    <property type="entry name" value="ADH-like_N"/>
</dbReference>
<dbReference type="InterPro" id="IPR013149">
    <property type="entry name" value="ADH-like_C"/>
</dbReference>
<sequence length="325" mass="34893">MKAIIVPEYGKPEVLTYTEMDIPKIKSNQILIKVEKTSVNYADVKARYGQGGNGRFPFIPGLDAAGVIVETGSGITRFQKGDRVIAFPAEGSYAEYIAADENLTFSIPEEVSFETAAACPTVSFLSYKMLADIARLEKGETVLVHSAAGGVGTTAIQMAKILGAGIIIGTVGSEAKVPIALEAGADHVVVYERENFADKVNSLTEGEGADIILDSLAGPITQQSFGCLADYGRMIQFGNSTGETGEIKTNDLHKSCRSVLGYSLGTTRKKRPETLSETANQVMNYLQEGRLNVQIGHRFPLEEAAAAHKLIESRLSTGKILLDIR</sequence>
<dbReference type="GO" id="GO:0005829">
    <property type="term" value="C:cytosol"/>
    <property type="evidence" value="ECO:0007669"/>
    <property type="project" value="TreeGrafter"/>
</dbReference>
<dbReference type="SUPFAM" id="SSF51735">
    <property type="entry name" value="NAD(P)-binding Rossmann-fold domains"/>
    <property type="match status" value="1"/>
</dbReference>
<dbReference type="Pfam" id="PF08240">
    <property type="entry name" value="ADH_N"/>
    <property type="match status" value="1"/>
</dbReference>
<reference evidence="4 5" key="1">
    <citation type="submission" date="2018-05" db="EMBL/GenBank/DDBJ databases">
        <title>Freshwater and sediment microbial communities from various areas in North America, analyzing microbe dynamics in response to fracking.</title>
        <authorList>
            <person name="Lamendella R."/>
        </authorList>
    </citation>
    <scope>NUCLEOTIDE SEQUENCE [LARGE SCALE GENOMIC DNA]</scope>
    <source>
        <strain evidence="4 5">15_TX</strain>
    </source>
</reference>
<dbReference type="InterPro" id="IPR020843">
    <property type="entry name" value="ER"/>
</dbReference>
<dbReference type="GO" id="GO:0070402">
    <property type="term" value="F:NADPH binding"/>
    <property type="evidence" value="ECO:0007669"/>
    <property type="project" value="TreeGrafter"/>
</dbReference>
<dbReference type="CDD" id="cd08241">
    <property type="entry name" value="QOR1"/>
    <property type="match status" value="1"/>
</dbReference>
<dbReference type="InterPro" id="IPR011032">
    <property type="entry name" value="GroES-like_sf"/>
</dbReference>
<dbReference type="InterPro" id="IPR036291">
    <property type="entry name" value="NAD(P)-bd_dom_sf"/>
</dbReference>
<dbReference type="EMBL" id="QGTW01000001">
    <property type="protein sequence ID" value="PWW31959.1"/>
    <property type="molecule type" value="Genomic_DNA"/>
</dbReference>
<dbReference type="Gene3D" id="3.90.180.10">
    <property type="entry name" value="Medium-chain alcohol dehydrogenases, catalytic domain"/>
    <property type="match status" value="1"/>
</dbReference>
<evidence type="ECO:0000313" key="4">
    <source>
        <dbReference type="EMBL" id="PWW31959.1"/>
    </source>
</evidence>
<dbReference type="OrthoDB" id="9787435at2"/>
<dbReference type="InterPro" id="IPR002364">
    <property type="entry name" value="Quin_OxRdtase/zeta-crystal_CS"/>
</dbReference>
<dbReference type="GO" id="GO:0035925">
    <property type="term" value="F:mRNA 3'-UTR AU-rich region binding"/>
    <property type="evidence" value="ECO:0007669"/>
    <property type="project" value="TreeGrafter"/>
</dbReference>
<evidence type="ECO:0000259" key="3">
    <source>
        <dbReference type="SMART" id="SM00829"/>
    </source>
</evidence>
<proteinExistence type="predicted"/>
<evidence type="ECO:0000256" key="1">
    <source>
        <dbReference type="ARBA" id="ARBA00022857"/>
    </source>
</evidence>
<evidence type="ECO:0000256" key="2">
    <source>
        <dbReference type="ARBA" id="ARBA00023002"/>
    </source>
</evidence>
<dbReference type="PROSITE" id="PS01162">
    <property type="entry name" value="QOR_ZETA_CRYSTAL"/>
    <property type="match status" value="1"/>
</dbReference>
<accession>A0A2V3A4Z6</accession>
<dbReference type="SUPFAM" id="SSF50129">
    <property type="entry name" value="GroES-like"/>
    <property type="match status" value="1"/>
</dbReference>
<keyword evidence="2" id="KW-0560">Oxidoreductase</keyword>
<dbReference type="SMART" id="SM00829">
    <property type="entry name" value="PKS_ER"/>
    <property type="match status" value="1"/>
</dbReference>
<feature type="domain" description="Enoyl reductase (ER)" evidence="3">
    <location>
        <begin position="10"/>
        <end position="322"/>
    </location>
</feature>
<dbReference type="PANTHER" id="PTHR48106">
    <property type="entry name" value="QUINONE OXIDOREDUCTASE PIG3-RELATED"/>
    <property type="match status" value="1"/>
</dbReference>
<dbReference type="GO" id="GO:0003960">
    <property type="term" value="F:quinone reductase (NADPH) activity"/>
    <property type="evidence" value="ECO:0007669"/>
    <property type="project" value="TreeGrafter"/>
</dbReference>